<organism evidence="1 2">
    <name type="scientific">Legionella shakespearei DSM 23087</name>
    <dbReference type="NCBI Taxonomy" id="1122169"/>
    <lineage>
        <taxon>Bacteria</taxon>
        <taxon>Pseudomonadati</taxon>
        <taxon>Pseudomonadota</taxon>
        <taxon>Gammaproteobacteria</taxon>
        <taxon>Legionellales</taxon>
        <taxon>Legionellaceae</taxon>
        <taxon>Legionella</taxon>
    </lineage>
</organism>
<evidence type="ECO:0000313" key="1">
    <source>
        <dbReference type="EMBL" id="KTD61286.1"/>
    </source>
</evidence>
<evidence type="ECO:0000313" key="2">
    <source>
        <dbReference type="Proteomes" id="UP000054600"/>
    </source>
</evidence>
<dbReference type="Proteomes" id="UP000054600">
    <property type="component" value="Unassembled WGS sequence"/>
</dbReference>
<comment type="caution">
    <text evidence="1">The sequence shown here is derived from an EMBL/GenBank/DDBJ whole genome shotgun (WGS) entry which is preliminary data.</text>
</comment>
<dbReference type="AlphaFoldDB" id="A0A0W0YXP1"/>
<dbReference type="STRING" id="1122169.Lsha_1259"/>
<sequence>ASANARKPSRDRQEAEQLYWHVLYFLLRTFALDPLGVMSGLITTLIPAASRPGYNTYRNLLNKLNLNN</sequence>
<gene>
    <name evidence="1" type="ORF">Lsha_1259</name>
</gene>
<keyword evidence="2" id="KW-1185">Reference proteome</keyword>
<protein>
    <submittedName>
        <fullName evidence="1">Uncharacterized protein</fullName>
    </submittedName>
</protein>
<reference evidence="1 2" key="1">
    <citation type="submission" date="2015-11" db="EMBL/GenBank/DDBJ databases">
        <title>Genomic analysis of 38 Legionella species identifies large and diverse effector repertoires.</title>
        <authorList>
            <person name="Burstein D."/>
            <person name="Amaro F."/>
            <person name="Zusman T."/>
            <person name="Lifshitz Z."/>
            <person name="Cohen O."/>
            <person name="Gilbert J.A."/>
            <person name="Pupko T."/>
            <person name="Shuman H.A."/>
            <person name="Segal G."/>
        </authorList>
    </citation>
    <scope>NUCLEOTIDE SEQUENCE [LARGE SCALE GENOMIC DNA]</scope>
    <source>
        <strain evidence="1 2">ATCC 49655</strain>
    </source>
</reference>
<feature type="non-terminal residue" evidence="1">
    <location>
        <position position="1"/>
    </location>
</feature>
<proteinExistence type="predicted"/>
<dbReference type="EMBL" id="LNYW01000038">
    <property type="protein sequence ID" value="KTD61286.1"/>
    <property type="molecule type" value="Genomic_DNA"/>
</dbReference>
<dbReference type="PATRIC" id="fig|1122169.6.peg.1457"/>
<accession>A0A0W0YXP1</accession>
<name>A0A0W0YXP1_9GAMM</name>